<dbReference type="AlphaFoldDB" id="A0A934NMN4"/>
<evidence type="ECO:0000256" key="1">
    <source>
        <dbReference type="SAM" id="Phobius"/>
    </source>
</evidence>
<keyword evidence="1" id="KW-0472">Membrane</keyword>
<dbReference type="EMBL" id="JAEMNV010000001">
    <property type="protein sequence ID" value="MBJ8337992.1"/>
    <property type="molecule type" value="Genomic_DNA"/>
</dbReference>
<keyword evidence="4" id="KW-1185">Reference proteome</keyword>
<dbReference type="InterPro" id="IPR002035">
    <property type="entry name" value="VWF_A"/>
</dbReference>
<gene>
    <name evidence="3" type="ORF">JGU71_03745</name>
</gene>
<dbReference type="SUPFAM" id="SSF53300">
    <property type="entry name" value="vWA-like"/>
    <property type="match status" value="1"/>
</dbReference>
<dbReference type="SUPFAM" id="SSF53850">
    <property type="entry name" value="Periplasmic binding protein-like II"/>
    <property type="match status" value="1"/>
</dbReference>
<proteinExistence type="predicted"/>
<keyword evidence="1" id="KW-0812">Transmembrane</keyword>
<name>A0A934NMN4_9NOCA</name>
<evidence type="ECO:0000313" key="4">
    <source>
        <dbReference type="Proteomes" id="UP000655868"/>
    </source>
</evidence>
<protein>
    <submittedName>
        <fullName evidence="3">VWA domain-containing protein</fullName>
    </submittedName>
</protein>
<accession>A0A934NMN4</accession>
<sequence length="566" mass="58643">MTDNSEDTGSHRSGSQRRGISKGPIIALVAIVVVIALVVGWFELRDAIDDRNNAAAESCVEGNTTLDVTADPDLAAQIEVLADRYNATEPVVRDHCVSVAVNSRPTQAVQTALAGTAPWDAAALGPQPALWIPQSTRAVSQIPANIVDGDPRSVAFSQVVLAMPTALAIALRSGNIGWQDLPRVQTDPNSLAALGLPTWGSLRMAMPTAPDSDSTLIAAEAVGAAAAGSRFGPLSEDTVRASQAVAAISALAGAAPKIPTAADAVAAILAPPDAAIAPAHAVATTEQRLATLSNDVLTGYAPSGSTVVVDFPATLLSGPWVDETQNLAAAMFVDYLVQWEQMQVLQEAGFQVGDVEQSLQPAPAQVLDRVAELVANPVLGTTTTALLDVSASMSTRLQSVVDALKSYVAAASEQSSFGIWTYSRDLDVNKPYKVDARTEPLVPERKKVVDTALNDVRVSTSATDQAYPTLVDAYTAAVAGYVPGRTNSIVLITDGPEDDSALTGQQLLDAIAAATDPARPIRVDVVVLGDGSAGQTLQSLTDRTGGSFTRVPPADLGPALTKVLGN</sequence>
<dbReference type="InterPro" id="IPR036465">
    <property type="entry name" value="vWFA_dom_sf"/>
</dbReference>
<dbReference type="RefSeq" id="WP_199702211.1">
    <property type="nucleotide sequence ID" value="NZ_JAEMNV010000001.1"/>
</dbReference>
<reference evidence="3" key="1">
    <citation type="submission" date="2020-12" db="EMBL/GenBank/DDBJ databases">
        <title>Antrihabitans popcorni sp. nov. and Antrihabitans auranticaus sp. nov., isolated from a larva cave.</title>
        <authorList>
            <person name="Lee S.D."/>
            <person name="Kim I.S."/>
        </authorList>
    </citation>
    <scope>NUCLEOTIDE SEQUENCE</scope>
    <source>
        <strain evidence="3">YC3-6</strain>
    </source>
</reference>
<feature type="domain" description="VWFA" evidence="2">
    <location>
        <begin position="382"/>
        <end position="566"/>
    </location>
</feature>
<evidence type="ECO:0000259" key="2">
    <source>
        <dbReference type="PROSITE" id="PS50234"/>
    </source>
</evidence>
<keyword evidence="1" id="KW-1133">Transmembrane helix</keyword>
<dbReference type="Pfam" id="PF13768">
    <property type="entry name" value="VWA_3"/>
    <property type="match status" value="1"/>
</dbReference>
<dbReference type="Proteomes" id="UP000655868">
    <property type="component" value="Unassembled WGS sequence"/>
</dbReference>
<organism evidence="3 4">
    <name type="scientific">Antrihabitans stalagmiti</name>
    <dbReference type="NCBI Taxonomy" id="2799499"/>
    <lineage>
        <taxon>Bacteria</taxon>
        <taxon>Bacillati</taxon>
        <taxon>Actinomycetota</taxon>
        <taxon>Actinomycetes</taxon>
        <taxon>Mycobacteriales</taxon>
        <taxon>Nocardiaceae</taxon>
        <taxon>Antrihabitans</taxon>
    </lineage>
</organism>
<feature type="transmembrane region" description="Helical" evidence="1">
    <location>
        <begin position="25"/>
        <end position="42"/>
    </location>
</feature>
<dbReference type="PROSITE" id="PS50234">
    <property type="entry name" value="VWFA"/>
    <property type="match status" value="1"/>
</dbReference>
<dbReference type="SMART" id="SM00327">
    <property type="entry name" value="VWA"/>
    <property type="match status" value="1"/>
</dbReference>
<evidence type="ECO:0000313" key="3">
    <source>
        <dbReference type="EMBL" id="MBJ8337992.1"/>
    </source>
</evidence>
<comment type="caution">
    <text evidence="3">The sequence shown here is derived from an EMBL/GenBank/DDBJ whole genome shotgun (WGS) entry which is preliminary data.</text>
</comment>
<dbReference type="Gene3D" id="3.40.50.410">
    <property type="entry name" value="von Willebrand factor, type A domain"/>
    <property type="match status" value="1"/>
</dbReference>